<protein>
    <submittedName>
        <fullName evidence="1">Uncharacterized protein</fullName>
    </submittedName>
</protein>
<name>A0A1S7NKY3_AGRTU</name>
<sequence>MPAWTTSCRNNADHLSLLRQGRTCVMCGLAYFHAFYCMDEVYLCFSRDLMFFTII</sequence>
<evidence type="ECO:0000313" key="2">
    <source>
        <dbReference type="Proteomes" id="UP000191897"/>
    </source>
</evidence>
<dbReference type="Proteomes" id="UP000191897">
    <property type="component" value="Unassembled WGS sequence"/>
</dbReference>
<dbReference type="AlphaFoldDB" id="A0A1S7NKY3"/>
<organism evidence="1 2">
    <name type="scientific">Agrobacterium tumefaciens str. Kerr 14</name>
    <dbReference type="NCBI Taxonomy" id="1183424"/>
    <lineage>
        <taxon>Bacteria</taxon>
        <taxon>Pseudomonadati</taxon>
        <taxon>Pseudomonadota</taxon>
        <taxon>Alphaproteobacteria</taxon>
        <taxon>Hyphomicrobiales</taxon>
        <taxon>Rhizobiaceae</taxon>
        <taxon>Rhizobium/Agrobacterium group</taxon>
        <taxon>Agrobacterium</taxon>
        <taxon>Agrobacterium tumefaciens complex</taxon>
    </lineage>
</organism>
<gene>
    <name evidence="1" type="ORF">AGR4C_Cc100034</name>
</gene>
<evidence type="ECO:0000313" key="1">
    <source>
        <dbReference type="EMBL" id="CUX08488.1"/>
    </source>
</evidence>
<accession>A0A1S7NKY3</accession>
<proteinExistence type="predicted"/>
<reference evidence="1 2" key="1">
    <citation type="submission" date="2016-01" db="EMBL/GenBank/DDBJ databases">
        <authorList>
            <person name="Oliw E.H."/>
        </authorList>
    </citation>
    <scope>NUCLEOTIDE SEQUENCE [LARGE SCALE GENOMIC DNA]</scope>
    <source>
        <strain evidence="1 2">Kerr 14</strain>
    </source>
</reference>
<dbReference type="EMBL" id="FBWC01000002">
    <property type="protein sequence ID" value="CUX08488.1"/>
    <property type="molecule type" value="Genomic_DNA"/>
</dbReference>